<sequence>MAHTIVNGMHCAYMNVDAYNFCGIATTDIDNGTILTLGDMKLKDATGGFEFAVSAATAGGDADFIAITPEVGYDLEAQIYADPRYFTNKAGKPISVKRLVKGDSIEITVDGFTANPAASTYAKVDASGKLTGSTTASDPFKILATHNMDVGSEIVKTWILMKQ</sequence>
<dbReference type="EMBL" id="BK014790">
    <property type="protein sequence ID" value="DAD75837.1"/>
    <property type="molecule type" value="Genomic_DNA"/>
</dbReference>
<reference evidence="1" key="1">
    <citation type="journal article" date="2021" name="Proc. Natl. Acad. Sci. U.S.A.">
        <title>A Catalog of Tens of Thousands of Viruses from Human Metagenomes Reveals Hidden Associations with Chronic Diseases.</title>
        <authorList>
            <person name="Tisza M.J."/>
            <person name="Buck C.B."/>
        </authorList>
    </citation>
    <scope>NUCLEOTIDE SEQUENCE</scope>
    <source>
        <strain evidence="1">Ct37J14</strain>
    </source>
</reference>
<accession>A0A8S5M0L1</accession>
<protein>
    <submittedName>
        <fullName evidence="1">Uncharacterized protein</fullName>
    </submittedName>
</protein>
<name>A0A8S5M0L1_9CAUD</name>
<organism evidence="1">
    <name type="scientific">Siphoviridae sp. ct37J14</name>
    <dbReference type="NCBI Taxonomy" id="2826280"/>
    <lineage>
        <taxon>Viruses</taxon>
        <taxon>Duplodnaviria</taxon>
        <taxon>Heunggongvirae</taxon>
        <taxon>Uroviricota</taxon>
        <taxon>Caudoviricetes</taxon>
    </lineage>
</organism>
<evidence type="ECO:0000313" key="1">
    <source>
        <dbReference type="EMBL" id="DAD75837.1"/>
    </source>
</evidence>
<proteinExistence type="predicted"/>